<evidence type="ECO:0000313" key="2">
    <source>
        <dbReference type="Proteomes" id="UP000188320"/>
    </source>
</evidence>
<dbReference type="EMBL" id="LSSK01000263">
    <property type="protein sequence ID" value="OMH84043.1"/>
    <property type="molecule type" value="Genomic_DNA"/>
</dbReference>
<name>A0A1R1PT13_ZANCU</name>
<protein>
    <submittedName>
        <fullName evidence="1">Uncharacterized protein</fullName>
    </submittedName>
</protein>
<evidence type="ECO:0000313" key="1">
    <source>
        <dbReference type="EMBL" id="OMH84043.1"/>
    </source>
</evidence>
<keyword evidence="2" id="KW-1185">Reference proteome</keyword>
<dbReference type="AlphaFoldDB" id="A0A1R1PT13"/>
<gene>
    <name evidence="1" type="ORF">AX774_g2443</name>
</gene>
<dbReference type="Proteomes" id="UP000188320">
    <property type="component" value="Unassembled WGS sequence"/>
</dbReference>
<organism evidence="1 2">
    <name type="scientific">Zancudomyces culisetae</name>
    <name type="common">Gut fungus</name>
    <name type="synonym">Smittium culisetae</name>
    <dbReference type="NCBI Taxonomy" id="1213189"/>
    <lineage>
        <taxon>Eukaryota</taxon>
        <taxon>Fungi</taxon>
        <taxon>Fungi incertae sedis</taxon>
        <taxon>Zoopagomycota</taxon>
        <taxon>Kickxellomycotina</taxon>
        <taxon>Harpellomycetes</taxon>
        <taxon>Harpellales</taxon>
        <taxon>Legeriomycetaceae</taxon>
        <taxon>Zancudomyces</taxon>
    </lineage>
</organism>
<proteinExistence type="predicted"/>
<comment type="caution">
    <text evidence="1">The sequence shown here is derived from an EMBL/GenBank/DDBJ whole genome shotgun (WGS) entry which is preliminary data.</text>
</comment>
<reference evidence="2" key="1">
    <citation type="submission" date="2017-01" db="EMBL/GenBank/DDBJ databases">
        <authorList>
            <person name="Wang Y."/>
            <person name="White M."/>
            <person name="Kvist S."/>
            <person name="Moncalvo J.-M."/>
        </authorList>
    </citation>
    <scope>NUCLEOTIDE SEQUENCE [LARGE SCALE GENOMIC DNA]</scope>
    <source>
        <strain evidence="2">COL-18-3</strain>
    </source>
</reference>
<sequence length="95" mass="10887">MNPARVIRDQIRFLKSKNIHKRIMEGHISKKIKTDHNEGESEVVGEGSKVLENQASLAPTNLETPNEVVAKDEGEFIRVLFYFFNVPMMERVCSL</sequence>
<accession>A0A1R1PT13</accession>